<comment type="caution">
    <text evidence="1">The sequence shown here is derived from an EMBL/GenBank/DDBJ whole genome shotgun (WGS) entry which is preliminary data.</text>
</comment>
<evidence type="ECO:0000313" key="1">
    <source>
        <dbReference type="EMBL" id="KKL21527.1"/>
    </source>
</evidence>
<protein>
    <submittedName>
        <fullName evidence="1">Uncharacterized protein</fullName>
    </submittedName>
</protein>
<name>A0A0F9C5E4_9ZZZZ</name>
<dbReference type="AlphaFoldDB" id="A0A0F9C5E4"/>
<accession>A0A0F9C5E4</accession>
<dbReference type="EMBL" id="LAZR01037698">
    <property type="protein sequence ID" value="KKL21527.1"/>
    <property type="molecule type" value="Genomic_DNA"/>
</dbReference>
<organism evidence="1">
    <name type="scientific">marine sediment metagenome</name>
    <dbReference type="NCBI Taxonomy" id="412755"/>
    <lineage>
        <taxon>unclassified sequences</taxon>
        <taxon>metagenomes</taxon>
        <taxon>ecological metagenomes</taxon>
    </lineage>
</organism>
<sequence length="233" mass="23401">MEPTSFHTFSLPILGTGTAVQVVPVASYFRRVAIVQSGGAPPVFIASVAEELDMSGVAVPGGGFQFPAVIGGDPLIFVVAPGERVVAAATVAGTRLAVSVSQTIPNPKGPLPSGLGRDPTTFRTYTLPAIGTQAVPITPGSSVPKRIVARVNAGTAFIGSDAGDQNIAGQPIPGNAFELIAVGAPSATFVTAPGQKLVASGDIVGRQLSLSVSDILISELRGPTGIPGPDGQE</sequence>
<reference evidence="1" key="1">
    <citation type="journal article" date="2015" name="Nature">
        <title>Complex archaea that bridge the gap between prokaryotes and eukaryotes.</title>
        <authorList>
            <person name="Spang A."/>
            <person name="Saw J.H."/>
            <person name="Jorgensen S.L."/>
            <person name="Zaremba-Niedzwiedzka K."/>
            <person name="Martijn J."/>
            <person name="Lind A.E."/>
            <person name="van Eijk R."/>
            <person name="Schleper C."/>
            <person name="Guy L."/>
            <person name="Ettema T.J."/>
        </authorList>
    </citation>
    <scope>NUCLEOTIDE SEQUENCE</scope>
</reference>
<gene>
    <name evidence="1" type="ORF">LCGC14_2444560</name>
</gene>
<proteinExistence type="predicted"/>